<dbReference type="Proteomes" id="UP000618051">
    <property type="component" value="Unassembled WGS sequence"/>
</dbReference>
<dbReference type="EMBL" id="JADDUC020000020">
    <property type="protein sequence ID" value="KAI1232941.1"/>
    <property type="molecule type" value="Genomic_DNA"/>
</dbReference>
<accession>A0A835U331</accession>
<comment type="caution">
    <text evidence="1">The sequence shown here is derived from an EMBL/GenBank/DDBJ whole genome shotgun (WGS) entry which is preliminary data.</text>
</comment>
<keyword evidence="3" id="KW-1185">Reference proteome</keyword>
<organism evidence="1">
    <name type="scientific">Lamprotornis superbus</name>
    <dbReference type="NCBI Taxonomy" id="245042"/>
    <lineage>
        <taxon>Eukaryota</taxon>
        <taxon>Metazoa</taxon>
        <taxon>Chordata</taxon>
        <taxon>Craniata</taxon>
        <taxon>Vertebrata</taxon>
        <taxon>Euteleostomi</taxon>
        <taxon>Archelosauria</taxon>
        <taxon>Archosauria</taxon>
        <taxon>Dinosauria</taxon>
        <taxon>Saurischia</taxon>
        <taxon>Theropoda</taxon>
        <taxon>Coelurosauria</taxon>
        <taxon>Aves</taxon>
        <taxon>Neognathae</taxon>
        <taxon>Neoaves</taxon>
        <taxon>Telluraves</taxon>
        <taxon>Australaves</taxon>
        <taxon>Passeriformes</taxon>
        <taxon>Sturnidae</taxon>
        <taxon>Lamprotornis</taxon>
    </lineage>
</organism>
<reference evidence="2 3" key="2">
    <citation type="journal article" date="2021" name="J. Hered.">
        <title>Feather Gene Expression Elucidates the Developmental Basis of Plumage Iridescence in African Starlings.</title>
        <authorList>
            <person name="Rubenstein D.R."/>
            <person name="Corvelo A."/>
            <person name="MacManes M.D."/>
            <person name="Maia R."/>
            <person name="Narzisi G."/>
            <person name="Rousaki A."/>
            <person name="Vandenabeele P."/>
            <person name="Shawkey M.D."/>
            <person name="Solomon J."/>
        </authorList>
    </citation>
    <scope>NUCLEOTIDE SEQUENCE [LARGE SCALE GENOMIC DNA]</scope>
    <source>
        <strain evidence="2">SS15</strain>
    </source>
</reference>
<protein>
    <submittedName>
        <fullName evidence="1">Uncharacterized protein</fullName>
    </submittedName>
</protein>
<dbReference type="EMBL" id="JADDUC010000008">
    <property type="protein sequence ID" value="KAG0132296.1"/>
    <property type="molecule type" value="Genomic_DNA"/>
</dbReference>
<evidence type="ECO:0000313" key="2">
    <source>
        <dbReference type="EMBL" id="KAI1232941.1"/>
    </source>
</evidence>
<sequence length="97" mass="10499">MVLGNPVNYTKESKRYVLSQWCGGSSSVKKSGDVWDVGTALLLGSASTRLSMKLGTFPVSVSGSYRKLMIGASEPTHIQEGCSHQTHVQVLPESWDL</sequence>
<dbReference type="AlphaFoldDB" id="A0A835U331"/>
<reference evidence="1" key="1">
    <citation type="submission" date="2020-10" db="EMBL/GenBank/DDBJ databases">
        <title>Feather gene expression reveals the developmental basis of iridescence in African starlings.</title>
        <authorList>
            <person name="Rubenstein D.R."/>
        </authorList>
    </citation>
    <scope>NUCLEOTIDE SEQUENCE</scope>
    <source>
        <strain evidence="1">SS15</strain>
        <tissue evidence="1">Liver</tissue>
    </source>
</reference>
<evidence type="ECO:0000313" key="1">
    <source>
        <dbReference type="EMBL" id="KAG0132296.1"/>
    </source>
</evidence>
<reference evidence="2" key="3">
    <citation type="submission" date="2022-01" db="EMBL/GenBank/DDBJ databases">
        <authorList>
            <person name="Rubenstein D.R."/>
        </authorList>
    </citation>
    <scope>NUCLEOTIDE SEQUENCE</scope>
    <source>
        <strain evidence="2">SS15</strain>
        <tissue evidence="2">Liver</tissue>
    </source>
</reference>
<proteinExistence type="predicted"/>
<name>A0A835U331_9PASS</name>
<evidence type="ECO:0000313" key="3">
    <source>
        <dbReference type="Proteomes" id="UP000618051"/>
    </source>
</evidence>
<gene>
    <name evidence="2" type="ORF">IHE44_0006126</name>
    <name evidence="1" type="ORF">IHE44_013170</name>
</gene>